<dbReference type="CDD" id="cd03673">
    <property type="entry name" value="NUDIX_Ap6A_hydrolase"/>
    <property type="match status" value="1"/>
</dbReference>
<keyword evidence="2 3" id="KW-0378">Hydrolase</keyword>
<dbReference type="PRINTS" id="PR00502">
    <property type="entry name" value="NUDIXFAMILY"/>
</dbReference>
<dbReference type="SUPFAM" id="SSF53254">
    <property type="entry name" value="Phosphoglycerate mutase-like"/>
    <property type="match status" value="1"/>
</dbReference>
<evidence type="ECO:0000256" key="1">
    <source>
        <dbReference type="ARBA" id="ARBA00005582"/>
    </source>
</evidence>
<comment type="similarity">
    <text evidence="1 3">Belongs to the Nudix hydrolase family.</text>
</comment>
<dbReference type="RefSeq" id="WP_019618946.1">
    <property type="nucleotide sequence ID" value="NZ_JBHUNE010000001.1"/>
</dbReference>
<proteinExistence type="inferred from homology"/>
<dbReference type="Gene3D" id="3.40.50.1240">
    <property type="entry name" value="Phosphoglycerate mutase-like"/>
    <property type="match status" value="1"/>
</dbReference>
<dbReference type="InterPro" id="IPR020476">
    <property type="entry name" value="Nudix_hydrolase"/>
</dbReference>
<dbReference type="InterPro" id="IPR015797">
    <property type="entry name" value="NUDIX_hydrolase-like_dom_sf"/>
</dbReference>
<protein>
    <submittedName>
        <fullName evidence="5">NUDIX domain-containing protein</fullName>
    </submittedName>
</protein>
<dbReference type="Pfam" id="PF00300">
    <property type="entry name" value="His_Phos_1"/>
    <property type="match status" value="1"/>
</dbReference>
<dbReference type="InterPro" id="IPR029033">
    <property type="entry name" value="His_PPase_superfam"/>
</dbReference>
<evidence type="ECO:0000259" key="4">
    <source>
        <dbReference type="PROSITE" id="PS51462"/>
    </source>
</evidence>
<dbReference type="Gene3D" id="3.90.79.10">
    <property type="entry name" value="Nucleoside Triphosphate Pyrophosphohydrolase"/>
    <property type="match status" value="1"/>
</dbReference>
<accession>A0ABW5UX39</accession>
<evidence type="ECO:0000313" key="5">
    <source>
        <dbReference type="EMBL" id="MFD2756955.1"/>
    </source>
</evidence>
<gene>
    <name evidence="5" type="ORF">ACFSW7_01005</name>
</gene>
<dbReference type="InterPro" id="IPR000086">
    <property type="entry name" value="NUDIX_hydrolase_dom"/>
</dbReference>
<dbReference type="PANTHER" id="PTHR21340">
    <property type="entry name" value="DIADENOSINE 5,5-P1,P4-TETRAPHOSPHATE PYROPHOSPHOHYDROLASE MUTT"/>
    <property type="match status" value="1"/>
</dbReference>
<evidence type="ECO:0000256" key="2">
    <source>
        <dbReference type="ARBA" id="ARBA00022801"/>
    </source>
</evidence>
<dbReference type="Pfam" id="PF00293">
    <property type="entry name" value="NUDIX"/>
    <property type="match status" value="1"/>
</dbReference>
<evidence type="ECO:0000256" key="3">
    <source>
        <dbReference type="RuleBase" id="RU003476"/>
    </source>
</evidence>
<comment type="caution">
    <text evidence="5">The sequence shown here is derived from an EMBL/GenBank/DDBJ whole genome shotgun (WGS) entry which is preliminary data.</text>
</comment>
<keyword evidence="6" id="KW-1185">Reference proteome</keyword>
<dbReference type="EMBL" id="JBHUNE010000001">
    <property type="protein sequence ID" value="MFD2756955.1"/>
    <property type="molecule type" value="Genomic_DNA"/>
</dbReference>
<dbReference type="PROSITE" id="PS51462">
    <property type="entry name" value="NUDIX"/>
    <property type="match status" value="1"/>
</dbReference>
<organism evidence="5 6">
    <name type="scientific">Gulosibacter faecalis</name>
    <dbReference type="NCBI Taxonomy" id="272240"/>
    <lineage>
        <taxon>Bacteria</taxon>
        <taxon>Bacillati</taxon>
        <taxon>Actinomycetota</taxon>
        <taxon>Actinomycetes</taxon>
        <taxon>Micrococcales</taxon>
        <taxon>Microbacteriaceae</taxon>
        <taxon>Gulosibacter</taxon>
    </lineage>
</organism>
<dbReference type="PROSITE" id="PS00893">
    <property type="entry name" value="NUDIX_BOX"/>
    <property type="match status" value="1"/>
</dbReference>
<dbReference type="CDD" id="cd07040">
    <property type="entry name" value="HP"/>
    <property type="match status" value="1"/>
</dbReference>
<feature type="domain" description="Nudix hydrolase" evidence="4">
    <location>
        <begin position="8"/>
        <end position="139"/>
    </location>
</feature>
<dbReference type="PANTHER" id="PTHR21340:SF0">
    <property type="entry name" value="BIS(5'-NUCLEOSYL)-TETRAPHOSPHATASE [ASYMMETRICAL]"/>
    <property type="match status" value="1"/>
</dbReference>
<dbReference type="InterPro" id="IPR051325">
    <property type="entry name" value="Nudix_hydrolase_domain"/>
</dbReference>
<dbReference type="SUPFAM" id="SSF55811">
    <property type="entry name" value="Nudix"/>
    <property type="match status" value="1"/>
</dbReference>
<name>A0ABW5UX39_9MICO</name>
<evidence type="ECO:0000313" key="6">
    <source>
        <dbReference type="Proteomes" id="UP001597492"/>
    </source>
</evidence>
<dbReference type="InterPro" id="IPR013078">
    <property type="entry name" value="His_Pase_superF_clade-1"/>
</dbReference>
<dbReference type="InterPro" id="IPR020084">
    <property type="entry name" value="NUDIX_hydrolase_CS"/>
</dbReference>
<sequence>MTTALRDDTVYAAGAILWRMDGEKPRVLVIHRDRHGDYSFPKGKVDPGETLPETAVREIEEETGYRVTLDAPLGSIEYQLPSGRQKEVHYWAAEVSQAEFERVQFAPNEEVDEQKWMGLKKAAKHLTYARDKELLAVLRERIDAGTARTFAVIALRHAQAVPPLSWPGDDDSRPLTSRGQEQAEQVMPILRAFGPKRLVSSSAVRCLTTVGPISKELDVTPVSERAISQSAAPGDDDIAEVIAEAMADRSTVVLCSHSPVMPDIVRAVARACGNEPTSLSRYSMLSTAEFTLLHVPAEGASRGLVAVESQGPRI</sequence>
<dbReference type="Proteomes" id="UP001597492">
    <property type="component" value="Unassembled WGS sequence"/>
</dbReference>
<dbReference type="SMART" id="SM00855">
    <property type="entry name" value="PGAM"/>
    <property type="match status" value="1"/>
</dbReference>
<reference evidence="6" key="1">
    <citation type="journal article" date="2019" name="Int. J. Syst. Evol. Microbiol.">
        <title>The Global Catalogue of Microorganisms (GCM) 10K type strain sequencing project: providing services to taxonomists for standard genome sequencing and annotation.</title>
        <authorList>
            <consortium name="The Broad Institute Genomics Platform"/>
            <consortium name="The Broad Institute Genome Sequencing Center for Infectious Disease"/>
            <person name="Wu L."/>
            <person name="Ma J."/>
        </authorList>
    </citation>
    <scope>NUCLEOTIDE SEQUENCE [LARGE SCALE GENOMIC DNA]</scope>
    <source>
        <strain evidence="6">TISTR 1514</strain>
    </source>
</reference>